<reference evidence="2 3" key="1">
    <citation type="submission" date="2018-04" db="EMBL/GenBank/DDBJ databases">
        <title>Denitrifier Microvirgula.</title>
        <authorList>
            <person name="Anderson E."/>
            <person name="Jang J."/>
            <person name="Ishii S."/>
        </authorList>
    </citation>
    <scope>NUCLEOTIDE SEQUENCE [LARGE SCALE GENOMIC DNA]</scope>
    <source>
        <strain evidence="2 3">BE2.4</strain>
    </source>
</reference>
<dbReference type="InterPro" id="IPR014922">
    <property type="entry name" value="YdhG-like"/>
</dbReference>
<protein>
    <submittedName>
        <fullName evidence="2">DUF1801 domain-containing protein</fullName>
    </submittedName>
</protein>
<dbReference type="EMBL" id="CP028519">
    <property type="protein sequence ID" value="AVY92634.1"/>
    <property type="molecule type" value="Genomic_DNA"/>
</dbReference>
<accession>A0A2U3TGW5</accession>
<gene>
    <name evidence="2" type="ORF">DAI18_00160</name>
</gene>
<dbReference type="RefSeq" id="WP_107888493.1">
    <property type="nucleotide sequence ID" value="NZ_CP028519.1"/>
</dbReference>
<keyword evidence="3" id="KW-1185">Reference proteome</keyword>
<feature type="domain" description="YdhG-like" evidence="1">
    <location>
        <begin position="22"/>
        <end position="112"/>
    </location>
</feature>
<name>A0A2U3TGW5_9NEIS</name>
<proteinExistence type="predicted"/>
<dbReference type="STRING" id="1122240.GCA_000620105_02887"/>
<evidence type="ECO:0000313" key="2">
    <source>
        <dbReference type="EMBL" id="AVY92634.1"/>
    </source>
</evidence>
<evidence type="ECO:0000313" key="3">
    <source>
        <dbReference type="Proteomes" id="UP000244173"/>
    </source>
</evidence>
<dbReference type="Pfam" id="PF08818">
    <property type="entry name" value="DUF1801"/>
    <property type="match status" value="1"/>
</dbReference>
<dbReference type="SUPFAM" id="SSF159888">
    <property type="entry name" value="YdhG-like"/>
    <property type="match status" value="1"/>
</dbReference>
<dbReference type="AlphaFoldDB" id="A0A2U3TGW5"/>
<organism evidence="2 3">
    <name type="scientific">Microvirgula aerodenitrificans</name>
    <dbReference type="NCBI Taxonomy" id="57480"/>
    <lineage>
        <taxon>Bacteria</taxon>
        <taxon>Pseudomonadati</taxon>
        <taxon>Pseudomonadota</taxon>
        <taxon>Betaproteobacteria</taxon>
        <taxon>Neisseriales</taxon>
        <taxon>Aquaspirillaceae</taxon>
        <taxon>Microvirgula</taxon>
    </lineage>
</organism>
<dbReference type="Proteomes" id="UP000244173">
    <property type="component" value="Chromosome"/>
</dbReference>
<dbReference type="OrthoDB" id="7619808at2"/>
<sequence length="120" mass="13194">MNTDRIQTLLQDICLVSERNHAIVQQVRRLALAADDGVSEEVKYGGILFSTTRSFCGVFSYANHVTLEFSAGASLPDPFHMLEGQGKLRRHIKLQQLEDMADRHVADYIALACAAASSAT</sequence>
<dbReference type="KEGG" id="maer:DAI18_00160"/>
<evidence type="ECO:0000259" key="1">
    <source>
        <dbReference type="Pfam" id="PF08818"/>
    </source>
</evidence>